<sequence length="166" mass="19084">MPWYSYSMGKSKEMCLDVHQGKDLDFIRRRLISEEEATAIMRVPIGSAAASDKLIWPWEKSGKNEITTLNEWFHDILFHDGLGKVDRARIASSLAFTCWNIWKLRYKTIIEGCSPSPRATVIASSYAISDFSRAKAHVLPGIQILNKVALPRRVPVQQIRRWKRKL</sequence>
<dbReference type="Proteomes" id="UP000507222">
    <property type="component" value="Unassembled WGS sequence"/>
</dbReference>
<accession>A0A6J5TJF9</accession>
<dbReference type="AlphaFoldDB" id="A0A6J5TJF9"/>
<evidence type="ECO:0000313" key="2">
    <source>
        <dbReference type="Proteomes" id="UP000507222"/>
    </source>
</evidence>
<reference evidence="1 2" key="1">
    <citation type="submission" date="2020-05" db="EMBL/GenBank/DDBJ databases">
        <authorList>
            <person name="Campoy J."/>
            <person name="Schneeberger K."/>
            <person name="Spophaly S."/>
        </authorList>
    </citation>
    <scope>NUCLEOTIDE SEQUENCE [LARGE SCALE GENOMIC DNA]</scope>
    <source>
        <strain evidence="1">PruArmRojPasFocal</strain>
    </source>
</reference>
<protein>
    <submittedName>
        <fullName evidence="1">Uncharacterized protein</fullName>
    </submittedName>
</protein>
<dbReference type="EMBL" id="CAEKDK010000001">
    <property type="protein sequence ID" value="CAB4263105.1"/>
    <property type="molecule type" value="Genomic_DNA"/>
</dbReference>
<gene>
    <name evidence="1" type="ORF">CURHAP_LOCUS2776</name>
</gene>
<evidence type="ECO:0000313" key="1">
    <source>
        <dbReference type="EMBL" id="CAB4263105.1"/>
    </source>
</evidence>
<name>A0A6J5TJF9_PRUAR</name>
<proteinExistence type="predicted"/>
<organism evidence="1 2">
    <name type="scientific">Prunus armeniaca</name>
    <name type="common">Apricot</name>
    <name type="synonym">Armeniaca vulgaris</name>
    <dbReference type="NCBI Taxonomy" id="36596"/>
    <lineage>
        <taxon>Eukaryota</taxon>
        <taxon>Viridiplantae</taxon>
        <taxon>Streptophyta</taxon>
        <taxon>Embryophyta</taxon>
        <taxon>Tracheophyta</taxon>
        <taxon>Spermatophyta</taxon>
        <taxon>Magnoliopsida</taxon>
        <taxon>eudicotyledons</taxon>
        <taxon>Gunneridae</taxon>
        <taxon>Pentapetalae</taxon>
        <taxon>rosids</taxon>
        <taxon>fabids</taxon>
        <taxon>Rosales</taxon>
        <taxon>Rosaceae</taxon>
        <taxon>Amygdaloideae</taxon>
        <taxon>Amygdaleae</taxon>
        <taxon>Prunus</taxon>
    </lineage>
</organism>